<proteinExistence type="predicted"/>
<dbReference type="EMBL" id="CM046399">
    <property type="protein sequence ID" value="KAI8527452.1"/>
    <property type="molecule type" value="Genomic_DNA"/>
</dbReference>
<comment type="caution">
    <text evidence="1">The sequence shown here is derived from an EMBL/GenBank/DDBJ whole genome shotgun (WGS) entry which is preliminary data.</text>
</comment>
<dbReference type="Proteomes" id="UP001062846">
    <property type="component" value="Chromosome 12"/>
</dbReference>
<gene>
    <name evidence="1" type="ORF">RHMOL_Rhmol12G0076300</name>
</gene>
<evidence type="ECO:0000313" key="2">
    <source>
        <dbReference type="Proteomes" id="UP001062846"/>
    </source>
</evidence>
<accession>A0ACC0LFU7</accession>
<protein>
    <submittedName>
        <fullName evidence="1">Uncharacterized protein</fullName>
    </submittedName>
</protein>
<organism evidence="1 2">
    <name type="scientific">Rhododendron molle</name>
    <name type="common">Chinese azalea</name>
    <name type="synonym">Azalea mollis</name>
    <dbReference type="NCBI Taxonomy" id="49168"/>
    <lineage>
        <taxon>Eukaryota</taxon>
        <taxon>Viridiplantae</taxon>
        <taxon>Streptophyta</taxon>
        <taxon>Embryophyta</taxon>
        <taxon>Tracheophyta</taxon>
        <taxon>Spermatophyta</taxon>
        <taxon>Magnoliopsida</taxon>
        <taxon>eudicotyledons</taxon>
        <taxon>Gunneridae</taxon>
        <taxon>Pentapetalae</taxon>
        <taxon>asterids</taxon>
        <taxon>Ericales</taxon>
        <taxon>Ericaceae</taxon>
        <taxon>Ericoideae</taxon>
        <taxon>Rhodoreae</taxon>
        <taxon>Rhododendron</taxon>
    </lineage>
</organism>
<keyword evidence="2" id="KW-1185">Reference proteome</keyword>
<evidence type="ECO:0000313" key="1">
    <source>
        <dbReference type="EMBL" id="KAI8527452.1"/>
    </source>
</evidence>
<sequence length="52" mass="5604">MLTWGIIPDANCVLCTHGSVESHNHLSLSLSLSLSLCQDFSTEILGSLLPFC</sequence>
<reference evidence="1" key="1">
    <citation type="submission" date="2022-02" db="EMBL/GenBank/DDBJ databases">
        <title>Plant Genome Project.</title>
        <authorList>
            <person name="Zhang R.-G."/>
        </authorList>
    </citation>
    <scope>NUCLEOTIDE SEQUENCE</scope>
    <source>
        <strain evidence="1">AT1</strain>
    </source>
</reference>
<name>A0ACC0LFU7_RHOML</name>